<comment type="caution">
    <text evidence="2">The sequence shown here is derived from an EMBL/GenBank/DDBJ whole genome shotgun (WGS) entry which is preliminary data.</text>
</comment>
<dbReference type="Proteomes" id="UP001303222">
    <property type="component" value="Unassembled WGS sequence"/>
</dbReference>
<protein>
    <submittedName>
        <fullName evidence="2">Uncharacterized protein</fullName>
    </submittedName>
</protein>
<evidence type="ECO:0000313" key="3">
    <source>
        <dbReference type="Proteomes" id="UP001303222"/>
    </source>
</evidence>
<accession>A0AAN6NM83</accession>
<organism evidence="2 3">
    <name type="scientific">Pseudoneurospora amorphoporcata</name>
    <dbReference type="NCBI Taxonomy" id="241081"/>
    <lineage>
        <taxon>Eukaryota</taxon>
        <taxon>Fungi</taxon>
        <taxon>Dikarya</taxon>
        <taxon>Ascomycota</taxon>
        <taxon>Pezizomycotina</taxon>
        <taxon>Sordariomycetes</taxon>
        <taxon>Sordariomycetidae</taxon>
        <taxon>Sordariales</taxon>
        <taxon>Sordariaceae</taxon>
        <taxon>Pseudoneurospora</taxon>
    </lineage>
</organism>
<sequence length="614" mass="69182">MASPIFLYLSDDPQAYLLFLKDYIRPSTDVCYNCKVRWLDNFIKTASAPDLGWNRISPDERLRPAHTFLDVQLADLGINPSNNYGLDLSEEEIDQIFQPAVRRLTLDTNWYTLVDAFAAMTCYRAMGRPDRAHNLFDQYKLGKKMLWMACPRFTAQELVRPRPTADIMASWLWNLAQLLSDGADAYLSRPSLPETGDEHHSASPSSLEPKPADPGPCTCPVFSALNGRHPDTYNGYEWINLVLRIAQQQMEPSLLEAWSQPLNEEEALHSSTPYRPLCPGYDCQTDRNWQGDQVHKRNNVVDASRLQNRMFEASVDLIRLSGAHVPDVPDVHPDGDNEEQQQQHMEEHETSGPDPNEGFPFYYAFVGPASAFSRLPESLQPGFLLPTGTPLTSLSISPAFFKAVLSSSDDNNIPPFRFAHSLRQTLLKAFLARTFRYSSPGCDVGEDKIPDLFVRSFFDSSFSSCHSLHTSTKNHMQKGCPLSLPPMKSIADHAARNFYKYNRSKILGMIPLDQNKNKKVKPFRMPRCQRIWGGSWEPNGFDFRPSSKAQGWRLSHGSIGELGGARAVDDEDACLGWGPRHMMRRVFEWDGEGGDGGSGSNLGWELDLDEGLEI</sequence>
<evidence type="ECO:0000256" key="1">
    <source>
        <dbReference type="SAM" id="MobiDB-lite"/>
    </source>
</evidence>
<evidence type="ECO:0000313" key="2">
    <source>
        <dbReference type="EMBL" id="KAK3948195.1"/>
    </source>
</evidence>
<feature type="region of interest" description="Disordered" evidence="1">
    <location>
        <begin position="324"/>
        <end position="353"/>
    </location>
</feature>
<gene>
    <name evidence="2" type="ORF">QBC32DRAFT_222534</name>
</gene>
<dbReference type="AlphaFoldDB" id="A0AAN6NM83"/>
<reference evidence="2" key="1">
    <citation type="journal article" date="2023" name="Mol. Phylogenet. Evol.">
        <title>Genome-scale phylogeny and comparative genomics of the fungal order Sordariales.</title>
        <authorList>
            <person name="Hensen N."/>
            <person name="Bonometti L."/>
            <person name="Westerberg I."/>
            <person name="Brannstrom I.O."/>
            <person name="Guillou S."/>
            <person name="Cros-Aarteil S."/>
            <person name="Calhoun S."/>
            <person name="Haridas S."/>
            <person name="Kuo A."/>
            <person name="Mondo S."/>
            <person name="Pangilinan J."/>
            <person name="Riley R."/>
            <person name="LaButti K."/>
            <person name="Andreopoulos B."/>
            <person name="Lipzen A."/>
            <person name="Chen C."/>
            <person name="Yan M."/>
            <person name="Daum C."/>
            <person name="Ng V."/>
            <person name="Clum A."/>
            <person name="Steindorff A."/>
            <person name="Ohm R.A."/>
            <person name="Martin F."/>
            <person name="Silar P."/>
            <person name="Natvig D.O."/>
            <person name="Lalanne C."/>
            <person name="Gautier V."/>
            <person name="Ament-Velasquez S.L."/>
            <person name="Kruys A."/>
            <person name="Hutchinson M.I."/>
            <person name="Powell A.J."/>
            <person name="Barry K."/>
            <person name="Miller A.N."/>
            <person name="Grigoriev I.V."/>
            <person name="Debuchy R."/>
            <person name="Gladieux P."/>
            <person name="Hiltunen Thoren M."/>
            <person name="Johannesson H."/>
        </authorList>
    </citation>
    <scope>NUCLEOTIDE SEQUENCE</scope>
    <source>
        <strain evidence="2">CBS 626.80</strain>
    </source>
</reference>
<proteinExistence type="predicted"/>
<feature type="region of interest" description="Disordered" evidence="1">
    <location>
        <begin position="189"/>
        <end position="214"/>
    </location>
</feature>
<reference evidence="2" key="2">
    <citation type="submission" date="2023-06" db="EMBL/GenBank/DDBJ databases">
        <authorList>
            <consortium name="Lawrence Berkeley National Laboratory"/>
            <person name="Mondo S.J."/>
            <person name="Hensen N."/>
            <person name="Bonometti L."/>
            <person name="Westerberg I."/>
            <person name="Brannstrom I.O."/>
            <person name="Guillou S."/>
            <person name="Cros-Aarteil S."/>
            <person name="Calhoun S."/>
            <person name="Haridas S."/>
            <person name="Kuo A."/>
            <person name="Pangilinan J."/>
            <person name="Riley R."/>
            <person name="Labutti K."/>
            <person name="Andreopoulos B."/>
            <person name="Lipzen A."/>
            <person name="Chen C."/>
            <person name="Yanf M."/>
            <person name="Daum C."/>
            <person name="Ng V."/>
            <person name="Clum A."/>
            <person name="Steindorff A."/>
            <person name="Ohm R."/>
            <person name="Martin F."/>
            <person name="Silar P."/>
            <person name="Natvig D."/>
            <person name="Lalanne C."/>
            <person name="Gautier V."/>
            <person name="Ament-Velasquez S.L."/>
            <person name="Kruys A."/>
            <person name="Hutchinson M.I."/>
            <person name="Powell A.J."/>
            <person name="Barry K."/>
            <person name="Miller A.N."/>
            <person name="Grigoriev I.V."/>
            <person name="Debuchy R."/>
            <person name="Gladieux P."/>
            <person name="Thoren M.H."/>
            <person name="Johannesson H."/>
        </authorList>
    </citation>
    <scope>NUCLEOTIDE SEQUENCE</scope>
    <source>
        <strain evidence="2">CBS 626.80</strain>
    </source>
</reference>
<name>A0AAN6NM83_9PEZI</name>
<keyword evidence="3" id="KW-1185">Reference proteome</keyword>
<dbReference type="EMBL" id="MU859279">
    <property type="protein sequence ID" value="KAK3948195.1"/>
    <property type="molecule type" value="Genomic_DNA"/>
</dbReference>